<keyword evidence="1" id="KW-0812">Transmembrane</keyword>
<protein>
    <recommendedName>
        <fullName evidence="2">Rhodopsin domain-containing protein</fullName>
    </recommendedName>
</protein>
<dbReference type="Pfam" id="PF20684">
    <property type="entry name" value="Fung_rhodopsin"/>
    <property type="match status" value="1"/>
</dbReference>
<dbReference type="OrthoDB" id="3648173at2759"/>
<evidence type="ECO:0000313" key="3">
    <source>
        <dbReference type="EMBL" id="KAH6644955.1"/>
    </source>
</evidence>
<organism evidence="3 4">
    <name type="scientific">Truncatella angustata</name>
    <dbReference type="NCBI Taxonomy" id="152316"/>
    <lineage>
        <taxon>Eukaryota</taxon>
        <taxon>Fungi</taxon>
        <taxon>Dikarya</taxon>
        <taxon>Ascomycota</taxon>
        <taxon>Pezizomycotina</taxon>
        <taxon>Sordariomycetes</taxon>
        <taxon>Xylariomycetidae</taxon>
        <taxon>Amphisphaeriales</taxon>
        <taxon>Sporocadaceae</taxon>
        <taxon>Truncatella</taxon>
    </lineage>
</organism>
<comment type="caution">
    <text evidence="3">The sequence shown here is derived from an EMBL/GenBank/DDBJ whole genome shotgun (WGS) entry which is preliminary data.</text>
</comment>
<evidence type="ECO:0000313" key="4">
    <source>
        <dbReference type="Proteomes" id="UP000758603"/>
    </source>
</evidence>
<feature type="transmembrane region" description="Helical" evidence="1">
    <location>
        <begin position="20"/>
        <end position="41"/>
    </location>
</feature>
<keyword evidence="1" id="KW-0472">Membrane</keyword>
<keyword evidence="4" id="KW-1185">Reference proteome</keyword>
<dbReference type="GeneID" id="70137342"/>
<name>A0A9P8RKI4_9PEZI</name>
<dbReference type="RefSeq" id="XP_045951469.1">
    <property type="nucleotide sequence ID" value="XM_046108451.1"/>
</dbReference>
<keyword evidence="1" id="KW-1133">Transmembrane helix</keyword>
<accession>A0A9P8RKI4</accession>
<dbReference type="InterPro" id="IPR049326">
    <property type="entry name" value="Rhodopsin_dom_fungi"/>
</dbReference>
<evidence type="ECO:0000256" key="1">
    <source>
        <dbReference type="SAM" id="Phobius"/>
    </source>
</evidence>
<dbReference type="Proteomes" id="UP000758603">
    <property type="component" value="Unassembled WGS sequence"/>
</dbReference>
<proteinExistence type="predicted"/>
<gene>
    <name evidence="3" type="ORF">BKA67DRAFT_664808</name>
</gene>
<evidence type="ECO:0000259" key="2">
    <source>
        <dbReference type="Pfam" id="PF20684"/>
    </source>
</evidence>
<dbReference type="EMBL" id="JAGPXC010000012">
    <property type="protein sequence ID" value="KAH6644955.1"/>
    <property type="molecule type" value="Genomic_DNA"/>
</dbReference>
<sequence>MDTNQISNPEFFTPESRAPIVIGVATFLMMGATSAVGLRFYTRKVILNQLGIDDWLSLGALFFALATGISQCYLTQQGLGRHIGTLPQPDGFMNYMKASL</sequence>
<feature type="domain" description="Rhodopsin" evidence="2">
    <location>
        <begin position="38"/>
        <end position="90"/>
    </location>
</feature>
<reference evidence="3" key="1">
    <citation type="journal article" date="2021" name="Nat. Commun.">
        <title>Genetic determinants of endophytism in the Arabidopsis root mycobiome.</title>
        <authorList>
            <person name="Mesny F."/>
            <person name="Miyauchi S."/>
            <person name="Thiergart T."/>
            <person name="Pickel B."/>
            <person name="Atanasova L."/>
            <person name="Karlsson M."/>
            <person name="Huettel B."/>
            <person name="Barry K.W."/>
            <person name="Haridas S."/>
            <person name="Chen C."/>
            <person name="Bauer D."/>
            <person name="Andreopoulos W."/>
            <person name="Pangilinan J."/>
            <person name="LaButti K."/>
            <person name="Riley R."/>
            <person name="Lipzen A."/>
            <person name="Clum A."/>
            <person name="Drula E."/>
            <person name="Henrissat B."/>
            <person name="Kohler A."/>
            <person name="Grigoriev I.V."/>
            <person name="Martin F.M."/>
            <person name="Hacquard S."/>
        </authorList>
    </citation>
    <scope>NUCLEOTIDE SEQUENCE</scope>
    <source>
        <strain evidence="3">MPI-SDFR-AT-0073</strain>
    </source>
</reference>
<dbReference type="AlphaFoldDB" id="A0A9P8RKI4"/>